<evidence type="ECO:0000256" key="7">
    <source>
        <dbReference type="SAM" id="Phobius"/>
    </source>
</evidence>
<keyword evidence="3" id="KW-0813">Transport</keyword>
<proteinExistence type="inferred from homology"/>
<reference evidence="8" key="1">
    <citation type="journal article" date="2022" name="Plant J.">
        <title>Strategies of tolerance reflected in two North American maple genomes.</title>
        <authorList>
            <person name="McEvoy S.L."/>
            <person name="Sezen U.U."/>
            <person name="Trouern-Trend A."/>
            <person name="McMahon S.M."/>
            <person name="Schaberg P.G."/>
            <person name="Yang J."/>
            <person name="Wegrzyn J.L."/>
            <person name="Swenson N.G."/>
        </authorList>
    </citation>
    <scope>NUCLEOTIDE SEQUENCE</scope>
    <source>
        <strain evidence="8">NS2018</strain>
    </source>
</reference>
<gene>
    <name evidence="8" type="ORF">LWI29_022165</name>
</gene>
<dbReference type="GO" id="GO:0016020">
    <property type="term" value="C:membrane"/>
    <property type="evidence" value="ECO:0007669"/>
    <property type="project" value="UniProtKB-SubCell"/>
</dbReference>
<evidence type="ECO:0000256" key="1">
    <source>
        <dbReference type="ARBA" id="ARBA00004370"/>
    </source>
</evidence>
<evidence type="ECO:0000256" key="2">
    <source>
        <dbReference type="ARBA" id="ARBA00010992"/>
    </source>
</evidence>
<keyword evidence="4 7" id="KW-0812">Transmembrane</keyword>
<dbReference type="PANTHER" id="PTHR48021">
    <property type="match status" value="1"/>
</dbReference>
<organism evidence="8 9">
    <name type="scientific">Acer saccharum</name>
    <name type="common">Sugar maple</name>
    <dbReference type="NCBI Taxonomy" id="4024"/>
    <lineage>
        <taxon>Eukaryota</taxon>
        <taxon>Viridiplantae</taxon>
        <taxon>Streptophyta</taxon>
        <taxon>Embryophyta</taxon>
        <taxon>Tracheophyta</taxon>
        <taxon>Spermatophyta</taxon>
        <taxon>Magnoliopsida</taxon>
        <taxon>eudicotyledons</taxon>
        <taxon>Gunneridae</taxon>
        <taxon>Pentapetalae</taxon>
        <taxon>rosids</taxon>
        <taxon>malvids</taxon>
        <taxon>Sapindales</taxon>
        <taxon>Sapindaceae</taxon>
        <taxon>Hippocastanoideae</taxon>
        <taxon>Acereae</taxon>
        <taxon>Acer</taxon>
    </lineage>
</organism>
<keyword evidence="5 7" id="KW-1133">Transmembrane helix</keyword>
<dbReference type="InterPro" id="IPR050549">
    <property type="entry name" value="MFS_Trehalose_Transporter"/>
</dbReference>
<evidence type="ECO:0000313" key="9">
    <source>
        <dbReference type="Proteomes" id="UP001168877"/>
    </source>
</evidence>
<reference evidence="8" key="2">
    <citation type="submission" date="2023-06" db="EMBL/GenBank/DDBJ databases">
        <authorList>
            <person name="Swenson N.G."/>
            <person name="Wegrzyn J.L."/>
            <person name="Mcevoy S.L."/>
        </authorList>
    </citation>
    <scope>NUCLEOTIDE SEQUENCE</scope>
    <source>
        <strain evidence="8">NS2018</strain>
        <tissue evidence="8">Leaf</tissue>
    </source>
</reference>
<keyword evidence="3" id="KW-0762">Sugar transport</keyword>
<dbReference type="Pfam" id="PF00083">
    <property type="entry name" value="Sugar_tr"/>
    <property type="match status" value="1"/>
</dbReference>
<dbReference type="PANTHER" id="PTHR48021:SF48">
    <property type="entry name" value="MAJOR FACILITATOR SUPERFAMILY (MFS) PROFILE DOMAIN-CONTAINING PROTEIN"/>
    <property type="match status" value="1"/>
</dbReference>
<dbReference type="InterPro" id="IPR005828">
    <property type="entry name" value="MFS_sugar_transport-like"/>
</dbReference>
<protein>
    <recommendedName>
        <fullName evidence="10">Major facilitator superfamily (MFS) profile domain-containing protein</fullName>
    </recommendedName>
</protein>
<keyword evidence="9" id="KW-1185">Reference proteome</keyword>
<feature type="transmembrane region" description="Helical" evidence="7">
    <location>
        <begin position="12"/>
        <end position="32"/>
    </location>
</feature>
<evidence type="ECO:0000256" key="4">
    <source>
        <dbReference type="ARBA" id="ARBA00022692"/>
    </source>
</evidence>
<evidence type="ECO:0000256" key="6">
    <source>
        <dbReference type="ARBA" id="ARBA00023136"/>
    </source>
</evidence>
<comment type="caution">
    <text evidence="8">The sequence shown here is derived from an EMBL/GenBank/DDBJ whole genome shotgun (WGS) entry which is preliminary data.</text>
</comment>
<evidence type="ECO:0000256" key="3">
    <source>
        <dbReference type="ARBA" id="ARBA00022597"/>
    </source>
</evidence>
<evidence type="ECO:0008006" key="10">
    <source>
        <dbReference type="Google" id="ProtNLM"/>
    </source>
</evidence>
<comment type="subcellular location">
    <subcellularLocation>
        <location evidence="1">Membrane</location>
    </subcellularLocation>
</comment>
<dbReference type="EMBL" id="JAUESC010000003">
    <property type="protein sequence ID" value="KAK0601208.1"/>
    <property type="molecule type" value="Genomic_DNA"/>
</dbReference>
<name>A0AA39T1L5_ACESA</name>
<evidence type="ECO:0000313" key="8">
    <source>
        <dbReference type="EMBL" id="KAK0601208.1"/>
    </source>
</evidence>
<comment type="similarity">
    <text evidence="2">Belongs to the major facilitator superfamily. Sugar transporter (TC 2.A.1.1) family.</text>
</comment>
<keyword evidence="6 7" id="KW-0472">Membrane</keyword>
<dbReference type="InterPro" id="IPR036259">
    <property type="entry name" value="MFS_trans_sf"/>
</dbReference>
<sequence length="154" mass="16475">MFTSICKQGYILTYAIGMAGIPIVIMSEVFPINIKGSAGSLATFLSNSCSWIVSYSFIFMMEWSSIAVFLPDPAWGSPPVAAPGMALDRTPSPSPIGLFQLPPAALRGLGRPVSIQLARLRTSRIFSGAVRTGLGHFPAAKVPFPPIGFIFRLV</sequence>
<dbReference type="GO" id="GO:0022857">
    <property type="term" value="F:transmembrane transporter activity"/>
    <property type="evidence" value="ECO:0007669"/>
    <property type="project" value="InterPro"/>
</dbReference>
<dbReference type="AlphaFoldDB" id="A0AA39T1L5"/>
<dbReference type="Gene3D" id="1.20.1250.20">
    <property type="entry name" value="MFS general substrate transporter like domains"/>
    <property type="match status" value="1"/>
</dbReference>
<dbReference type="Proteomes" id="UP001168877">
    <property type="component" value="Unassembled WGS sequence"/>
</dbReference>
<accession>A0AA39T1L5</accession>
<evidence type="ECO:0000256" key="5">
    <source>
        <dbReference type="ARBA" id="ARBA00022989"/>
    </source>
</evidence>